<keyword evidence="2" id="KW-0732">Signal</keyword>
<evidence type="ECO:0000313" key="3">
    <source>
        <dbReference type="EMBL" id="MXU92928.1"/>
    </source>
</evidence>
<evidence type="ECO:0000256" key="2">
    <source>
        <dbReference type="SAM" id="SignalP"/>
    </source>
</evidence>
<name>A0A6B0UUG8_IXORI</name>
<evidence type="ECO:0000256" key="1">
    <source>
        <dbReference type="SAM" id="MobiDB-lite"/>
    </source>
</evidence>
<organism evidence="3">
    <name type="scientific">Ixodes ricinus</name>
    <name type="common">Common tick</name>
    <name type="synonym">Acarus ricinus</name>
    <dbReference type="NCBI Taxonomy" id="34613"/>
    <lineage>
        <taxon>Eukaryota</taxon>
        <taxon>Metazoa</taxon>
        <taxon>Ecdysozoa</taxon>
        <taxon>Arthropoda</taxon>
        <taxon>Chelicerata</taxon>
        <taxon>Arachnida</taxon>
        <taxon>Acari</taxon>
        <taxon>Parasitiformes</taxon>
        <taxon>Ixodida</taxon>
        <taxon>Ixodoidea</taxon>
        <taxon>Ixodidae</taxon>
        <taxon>Ixodinae</taxon>
        <taxon>Ixodes</taxon>
    </lineage>
</organism>
<dbReference type="PROSITE" id="PS51257">
    <property type="entry name" value="PROKAR_LIPOPROTEIN"/>
    <property type="match status" value="1"/>
</dbReference>
<proteinExistence type="predicted"/>
<accession>A0A6B0UUG8</accession>
<feature type="signal peptide" evidence="2">
    <location>
        <begin position="1"/>
        <end position="28"/>
    </location>
</feature>
<sequence>MWHARAEKAKTSLCITTWGSLFLSCTLGNEKFRSNGRAPYAQKNLRVKKKRKPVGAKLTKNSTSLEGANVYICGNCGRKLQNFYIRDPVRFFPLCVNRQKTSAREATTKQPARQASCKSGEKKKNDAKSGLCCSVAAAP</sequence>
<feature type="chain" id="PRO_5025437696" evidence="2">
    <location>
        <begin position="29"/>
        <end position="139"/>
    </location>
</feature>
<dbReference type="EMBL" id="GIFC01010845">
    <property type="protein sequence ID" value="MXU92928.1"/>
    <property type="molecule type" value="Transcribed_RNA"/>
</dbReference>
<dbReference type="AlphaFoldDB" id="A0A6B0UUG8"/>
<reference evidence="3" key="1">
    <citation type="submission" date="2019-12" db="EMBL/GenBank/DDBJ databases">
        <title>An insight into the sialome of adult female Ixodes ricinus ticks feeding for 6 days.</title>
        <authorList>
            <person name="Perner J."/>
            <person name="Ribeiro J.M.C."/>
        </authorList>
    </citation>
    <scope>NUCLEOTIDE SEQUENCE</scope>
    <source>
        <strain evidence="3">Semi-engorged</strain>
        <tissue evidence="3">Salivary glands</tissue>
    </source>
</reference>
<feature type="region of interest" description="Disordered" evidence="1">
    <location>
        <begin position="100"/>
        <end position="129"/>
    </location>
</feature>
<feature type="compositionally biased region" description="Polar residues" evidence="1">
    <location>
        <begin position="108"/>
        <end position="117"/>
    </location>
</feature>
<protein>
    <submittedName>
        <fullName evidence="3">Putative secreted protein</fullName>
    </submittedName>
</protein>